<dbReference type="PANTHER" id="PTHR31719">
    <property type="entry name" value="NAC TRANSCRIPTION FACTOR 56"/>
    <property type="match status" value="1"/>
</dbReference>
<evidence type="ECO:0000259" key="5">
    <source>
        <dbReference type="PROSITE" id="PS51005"/>
    </source>
</evidence>
<dbReference type="Pfam" id="PF02365">
    <property type="entry name" value="NAM"/>
    <property type="match status" value="1"/>
</dbReference>
<dbReference type="EMBL" id="JBJUIK010000013">
    <property type="protein sequence ID" value="KAL3507473.1"/>
    <property type="molecule type" value="Genomic_DNA"/>
</dbReference>
<evidence type="ECO:0000256" key="3">
    <source>
        <dbReference type="ARBA" id="ARBA00023163"/>
    </source>
</evidence>
<evidence type="ECO:0000256" key="1">
    <source>
        <dbReference type="ARBA" id="ARBA00023015"/>
    </source>
</evidence>
<keyword evidence="3" id="KW-0804">Transcription</keyword>
<dbReference type="GO" id="GO:0003677">
    <property type="term" value="F:DNA binding"/>
    <property type="evidence" value="ECO:0007669"/>
    <property type="project" value="UniProtKB-KW"/>
</dbReference>
<dbReference type="InterPro" id="IPR036093">
    <property type="entry name" value="NAC_dom_sf"/>
</dbReference>
<dbReference type="SUPFAM" id="SSF101941">
    <property type="entry name" value="NAC domain"/>
    <property type="match status" value="1"/>
</dbReference>
<proteinExistence type="predicted"/>
<evidence type="ECO:0000313" key="7">
    <source>
        <dbReference type="Proteomes" id="UP001630127"/>
    </source>
</evidence>
<feature type="domain" description="NAC" evidence="5">
    <location>
        <begin position="1"/>
        <end position="139"/>
    </location>
</feature>
<dbReference type="InterPro" id="IPR003441">
    <property type="entry name" value="NAC-dom"/>
</dbReference>
<dbReference type="PANTHER" id="PTHR31719:SF164">
    <property type="entry name" value="NAC DOMAIN-CONTAINING PROTEIN"/>
    <property type="match status" value="1"/>
</dbReference>
<name>A0ABD2YKF6_9GENT</name>
<reference evidence="6 7" key="1">
    <citation type="submission" date="2024-11" db="EMBL/GenBank/DDBJ databases">
        <title>A near-complete genome assembly of Cinchona calisaya.</title>
        <authorList>
            <person name="Lian D.C."/>
            <person name="Zhao X.W."/>
            <person name="Wei L."/>
        </authorList>
    </citation>
    <scope>NUCLEOTIDE SEQUENCE [LARGE SCALE GENOMIC DNA]</scope>
    <source>
        <tissue evidence="6">Nenye</tissue>
    </source>
</reference>
<dbReference type="Proteomes" id="UP001630127">
    <property type="component" value="Unassembled WGS sequence"/>
</dbReference>
<organism evidence="6 7">
    <name type="scientific">Cinchona calisaya</name>
    <dbReference type="NCBI Taxonomy" id="153742"/>
    <lineage>
        <taxon>Eukaryota</taxon>
        <taxon>Viridiplantae</taxon>
        <taxon>Streptophyta</taxon>
        <taxon>Embryophyta</taxon>
        <taxon>Tracheophyta</taxon>
        <taxon>Spermatophyta</taxon>
        <taxon>Magnoliopsida</taxon>
        <taxon>eudicotyledons</taxon>
        <taxon>Gunneridae</taxon>
        <taxon>Pentapetalae</taxon>
        <taxon>asterids</taxon>
        <taxon>lamiids</taxon>
        <taxon>Gentianales</taxon>
        <taxon>Rubiaceae</taxon>
        <taxon>Cinchonoideae</taxon>
        <taxon>Cinchoneae</taxon>
        <taxon>Cinchona</taxon>
    </lineage>
</organism>
<accession>A0ABD2YKF6</accession>
<evidence type="ECO:0000256" key="4">
    <source>
        <dbReference type="ARBA" id="ARBA00023242"/>
    </source>
</evidence>
<dbReference type="PROSITE" id="PS51005">
    <property type="entry name" value="NAC"/>
    <property type="match status" value="1"/>
</dbReference>
<dbReference type="AlphaFoldDB" id="A0ABD2YKF6"/>
<evidence type="ECO:0000313" key="6">
    <source>
        <dbReference type="EMBL" id="KAL3507473.1"/>
    </source>
</evidence>
<comment type="caution">
    <text evidence="6">The sequence shown here is derived from an EMBL/GenBank/DDBJ whole genome shotgun (WGS) entry which is preliminary data.</text>
</comment>
<protein>
    <recommendedName>
        <fullName evidence="5">NAC domain-containing protein</fullName>
    </recommendedName>
</protein>
<keyword evidence="1" id="KW-0805">Transcription regulation</keyword>
<keyword evidence="2" id="KW-0238">DNA-binding</keyword>
<keyword evidence="4" id="KW-0539">Nucleus</keyword>
<sequence length="176" mass="20068">MIVRDIYSESQSAMPWILYRDDPQWKTTLVDPLGKILVNQEAFYVFTRLSNVGKTGDKIKNRRMGCGQWRGNSSEQPIKKNRGVGELIGYKKMFTFRSEEETLGQWTMQEYELAGASLVGLNCSDYQNNNFVLCRIKRDDSKSSKGGRLVPKNNLSSCYHDGLEAATVPSLENKRK</sequence>
<gene>
    <name evidence="6" type="ORF">ACH5RR_032855</name>
</gene>
<dbReference type="Gene3D" id="2.170.150.80">
    <property type="entry name" value="NAC domain"/>
    <property type="match status" value="1"/>
</dbReference>
<evidence type="ECO:0000256" key="2">
    <source>
        <dbReference type="ARBA" id="ARBA00023125"/>
    </source>
</evidence>
<keyword evidence="7" id="KW-1185">Reference proteome</keyword>